<dbReference type="EMBL" id="JACHEO010000007">
    <property type="protein sequence ID" value="MBB5347857.1"/>
    <property type="molecule type" value="Genomic_DNA"/>
</dbReference>
<dbReference type="InterPro" id="IPR017850">
    <property type="entry name" value="Alkaline_phosphatase_core_sf"/>
</dbReference>
<evidence type="ECO:0000256" key="2">
    <source>
        <dbReference type="ARBA" id="ARBA00022475"/>
    </source>
</evidence>
<keyword evidence="3 6" id="KW-0812">Transmembrane</keyword>
<keyword evidence="2" id="KW-1003">Cell membrane</keyword>
<proteinExistence type="predicted"/>
<dbReference type="PANTHER" id="PTHR47371:SF3">
    <property type="entry name" value="PHOSPHOGLYCEROL TRANSFERASE I"/>
    <property type="match status" value="1"/>
</dbReference>
<feature type="transmembrane region" description="Helical" evidence="6">
    <location>
        <begin position="55"/>
        <end position="73"/>
    </location>
</feature>
<organism evidence="8 9">
    <name type="scientific">Desulfoprunum benzoelyticum</name>
    <dbReference type="NCBI Taxonomy" id="1506996"/>
    <lineage>
        <taxon>Bacteria</taxon>
        <taxon>Pseudomonadati</taxon>
        <taxon>Thermodesulfobacteriota</taxon>
        <taxon>Desulfobulbia</taxon>
        <taxon>Desulfobulbales</taxon>
        <taxon>Desulfobulbaceae</taxon>
        <taxon>Desulfoprunum</taxon>
    </lineage>
</organism>
<keyword evidence="5 6" id="KW-0472">Membrane</keyword>
<name>A0A840UNM4_9BACT</name>
<dbReference type="InterPro" id="IPR050448">
    <property type="entry name" value="OpgB/LTA_synthase_biosynth"/>
</dbReference>
<comment type="caution">
    <text evidence="8">The sequence shown here is derived from an EMBL/GenBank/DDBJ whole genome shotgun (WGS) entry which is preliminary data.</text>
</comment>
<dbReference type="CDD" id="cd16015">
    <property type="entry name" value="LTA_synthase"/>
    <property type="match status" value="1"/>
</dbReference>
<gene>
    <name evidence="8" type="ORF">HNQ81_001586</name>
</gene>
<dbReference type="AlphaFoldDB" id="A0A840UNM4"/>
<keyword evidence="4 6" id="KW-1133">Transmembrane helix</keyword>
<dbReference type="Pfam" id="PF00884">
    <property type="entry name" value="Sulfatase"/>
    <property type="match status" value="1"/>
</dbReference>
<dbReference type="GO" id="GO:0016740">
    <property type="term" value="F:transferase activity"/>
    <property type="evidence" value="ECO:0007669"/>
    <property type="project" value="UniProtKB-KW"/>
</dbReference>
<dbReference type="Gene3D" id="3.40.720.10">
    <property type="entry name" value="Alkaline Phosphatase, subunit A"/>
    <property type="match status" value="1"/>
</dbReference>
<dbReference type="SUPFAM" id="SSF53649">
    <property type="entry name" value="Alkaline phosphatase-like"/>
    <property type="match status" value="1"/>
</dbReference>
<comment type="subcellular location">
    <subcellularLocation>
        <location evidence="1">Cell membrane</location>
        <topology evidence="1">Multi-pass membrane protein</topology>
    </subcellularLocation>
</comment>
<dbReference type="Proteomes" id="UP000539642">
    <property type="component" value="Unassembled WGS sequence"/>
</dbReference>
<sequence>MSTPASPTASSRGHRTTGGILRTLFLNRYLLFLLVLTLYTGLIERLGGLKGGWTFLSHQYLEIGLVLCLYWYLNAVVRPSRWQAVLAAAPILLAYIGQDIYYLLLGKVFRFVELTEVRELLNVTSTRFLILIVLAGLIPFCGVLWCINYRRPKAIVLGLLPLVLIVAATRFAPEQVLRSYKVMRIWVVNWSDEMPVELNGRFVMLVYREAERRISLNRTATFQDRPAYELEARKRAEWLKKTGSRRNVHLVVMESFVDPTLFKGAAYTKDPIHPDFRRLFGKRMGFSISPVFGGKTSQAEFEVLCGVPAFQELAGVEFNSFTGVPAYCLPGTLELAGYRTVATNSFKPTFFNAVSAYEGIGFGEMYFPREYVDDATTYLSTGDTTGEIYMFDGELFRQNLEFVEDALSDRDAPPLFNYVLTMFGHLPYVLNKDKRPYLLKLVSRHRDPTLERVANLFYYRSQAVAAYVERLKKIDPRSLIILVSDHVPPLQGLTTYKKLRYLDNRKGNLHLNRILFIEDGRVRTHATIHHYDVPKIILDYLSQGQYCRENRCGFNGNKLLVDRDGLRDEYLRLMAHAID</sequence>
<evidence type="ECO:0000256" key="3">
    <source>
        <dbReference type="ARBA" id="ARBA00022692"/>
    </source>
</evidence>
<keyword evidence="9" id="KW-1185">Reference proteome</keyword>
<evidence type="ECO:0000256" key="4">
    <source>
        <dbReference type="ARBA" id="ARBA00022989"/>
    </source>
</evidence>
<reference evidence="8 9" key="1">
    <citation type="submission" date="2020-08" db="EMBL/GenBank/DDBJ databases">
        <title>Genomic Encyclopedia of Type Strains, Phase IV (KMG-IV): sequencing the most valuable type-strain genomes for metagenomic binning, comparative biology and taxonomic classification.</title>
        <authorList>
            <person name="Goeker M."/>
        </authorList>
    </citation>
    <scope>NUCLEOTIDE SEQUENCE [LARGE SCALE GENOMIC DNA]</scope>
    <source>
        <strain evidence="8 9">DSM 28570</strain>
    </source>
</reference>
<dbReference type="RefSeq" id="WP_183350027.1">
    <property type="nucleotide sequence ID" value="NZ_JACHEO010000007.1"/>
</dbReference>
<dbReference type="InterPro" id="IPR000917">
    <property type="entry name" value="Sulfatase_N"/>
</dbReference>
<evidence type="ECO:0000259" key="7">
    <source>
        <dbReference type="Pfam" id="PF00884"/>
    </source>
</evidence>
<evidence type="ECO:0000313" key="8">
    <source>
        <dbReference type="EMBL" id="MBB5347857.1"/>
    </source>
</evidence>
<evidence type="ECO:0000313" key="9">
    <source>
        <dbReference type="Proteomes" id="UP000539642"/>
    </source>
</evidence>
<evidence type="ECO:0000256" key="5">
    <source>
        <dbReference type="ARBA" id="ARBA00023136"/>
    </source>
</evidence>
<dbReference type="PANTHER" id="PTHR47371">
    <property type="entry name" value="LIPOTEICHOIC ACID SYNTHASE"/>
    <property type="match status" value="1"/>
</dbReference>
<feature type="transmembrane region" description="Helical" evidence="6">
    <location>
        <begin position="154"/>
        <end position="172"/>
    </location>
</feature>
<feature type="transmembrane region" description="Helical" evidence="6">
    <location>
        <begin position="20"/>
        <end position="43"/>
    </location>
</feature>
<evidence type="ECO:0000256" key="6">
    <source>
        <dbReference type="SAM" id="Phobius"/>
    </source>
</evidence>
<feature type="transmembrane region" description="Helical" evidence="6">
    <location>
        <begin position="125"/>
        <end position="147"/>
    </location>
</feature>
<evidence type="ECO:0000256" key="1">
    <source>
        <dbReference type="ARBA" id="ARBA00004651"/>
    </source>
</evidence>
<accession>A0A840UNM4</accession>
<keyword evidence="8" id="KW-0808">Transferase</keyword>
<protein>
    <submittedName>
        <fullName evidence="8">Phosphoglycerol transferase MdoB-like AlkP superfamily enzyme</fullName>
    </submittedName>
</protein>
<feature type="transmembrane region" description="Helical" evidence="6">
    <location>
        <begin position="85"/>
        <end position="105"/>
    </location>
</feature>
<dbReference type="GO" id="GO:0005886">
    <property type="term" value="C:plasma membrane"/>
    <property type="evidence" value="ECO:0007669"/>
    <property type="project" value="UniProtKB-SubCell"/>
</dbReference>
<feature type="domain" description="Sulfatase N-terminal" evidence="7">
    <location>
        <begin position="246"/>
        <end position="540"/>
    </location>
</feature>